<feature type="region of interest" description="Disordered" evidence="13">
    <location>
        <begin position="1"/>
        <end position="52"/>
    </location>
</feature>
<comment type="similarity">
    <text evidence="2 12">Belongs to the snRNP core protein family.</text>
</comment>
<dbReference type="Proteomes" id="UP000052978">
    <property type="component" value="Unassembled WGS sequence"/>
</dbReference>
<dbReference type="Pfam" id="PF01423">
    <property type="entry name" value="LSM"/>
    <property type="match status" value="1"/>
</dbReference>
<accession>S7QGJ8</accession>
<dbReference type="GO" id="GO:0000398">
    <property type="term" value="P:mRNA splicing, via spliceosome"/>
    <property type="evidence" value="ECO:0007669"/>
    <property type="project" value="UniProtKB-ARBA"/>
</dbReference>
<evidence type="ECO:0000256" key="13">
    <source>
        <dbReference type="SAM" id="MobiDB-lite"/>
    </source>
</evidence>
<keyword evidence="8 12" id="KW-0687">Ribonucleoprotein</keyword>
<protein>
    <recommendedName>
        <fullName evidence="11 12">Small nuclear ribonucleoprotein Sm D2</fullName>
        <shortName evidence="12">Sm-D2</shortName>
    </recommendedName>
    <alternativeName>
        <fullName evidence="9 12">snRNP core protein D2</fullName>
    </alternativeName>
</protein>
<proteinExistence type="inferred from homology"/>
<evidence type="ECO:0000256" key="1">
    <source>
        <dbReference type="ARBA" id="ARBA00004123"/>
    </source>
</evidence>
<dbReference type="PANTHER" id="PTHR12777">
    <property type="entry name" value="SMALL NUCLEAR RIBONUCLEOPROTEIN SM D2"/>
    <property type="match status" value="1"/>
</dbReference>
<dbReference type="eggNOG" id="KOG3459">
    <property type="taxonomic scope" value="Eukaryota"/>
</dbReference>
<dbReference type="AlphaFoldDB" id="S7QGJ8"/>
<name>S7QGJ8_MYOBR</name>
<evidence type="ECO:0000256" key="6">
    <source>
        <dbReference type="ARBA" id="ARBA00023187"/>
    </source>
</evidence>
<evidence type="ECO:0000256" key="3">
    <source>
        <dbReference type="ARBA" id="ARBA00022490"/>
    </source>
</evidence>
<keyword evidence="6 12" id="KW-0508">mRNA splicing</keyword>
<sequence>MQAHGWPTQRGGQGRSESATSAPTSLLNKPKSEKTAEEPQKRGEEELNTGPLSVLTQSVKNNTQVLINCGNNKKLLGRVKAFDGHCNMVLENVEAMGTEVPKSGQGQKKSKPVHKDRYISAMFPRGHSVIVALRHPLIAGK</sequence>
<feature type="compositionally biased region" description="Polar residues" evidence="13">
    <location>
        <begin position="15"/>
        <end position="27"/>
    </location>
</feature>
<comment type="function">
    <text evidence="10 12">Plays a role in pre-mRNA splicing as a core component of the spliceosomal U1, U2, U4 and U5 small nuclear ribonucleoproteins (snRNPs), the building blocks of the spliceosome. Component of both the pre-catalytic spliceosome B complex and activated spliceosome C complexes. As a component of the minor spliceosome, involved in the splicing of U12-type introns in pre-mRNAs.</text>
</comment>
<keyword evidence="3 12" id="KW-0963">Cytoplasm</keyword>
<evidence type="ECO:0000256" key="9">
    <source>
        <dbReference type="ARBA" id="ARBA00033125"/>
    </source>
</evidence>
<comment type="subcellular location">
    <subcellularLocation>
        <location evidence="12">Cytoplasm</location>
        <location evidence="12">Cytosol</location>
    </subcellularLocation>
    <subcellularLocation>
        <location evidence="1 12">Nucleus</location>
    </subcellularLocation>
    <text evidence="12">SMN-mediated assembly into core snRNPs occurs in the cytosol before SMN-mediated transport to the nucleus to be included in spliceosomes.</text>
</comment>
<feature type="compositionally biased region" description="Basic and acidic residues" evidence="13">
    <location>
        <begin position="30"/>
        <end position="45"/>
    </location>
</feature>
<evidence type="ECO:0000256" key="7">
    <source>
        <dbReference type="ARBA" id="ARBA00023242"/>
    </source>
</evidence>
<dbReference type="EMBL" id="KE164845">
    <property type="protein sequence ID" value="EPQ20507.1"/>
    <property type="molecule type" value="Genomic_DNA"/>
</dbReference>
<organism evidence="15 16">
    <name type="scientific">Myotis brandtii</name>
    <name type="common">Brandt's bat</name>
    <dbReference type="NCBI Taxonomy" id="109478"/>
    <lineage>
        <taxon>Eukaryota</taxon>
        <taxon>Metazoa</taxon>
        <taxon>Chordata</taxon>
        <taxon>Craniata</taxon>
        <taxon>Vertebrata</taxon>
        <taxon>Euteleostomi</taxon>
        <taxon>Mammalia</taxon>
        <taxon>Eutheria</taxon>
        <taxon>Laurasiatheria</taxon>
        <taxon>Chiroptera</taxon>
        <taxon>Yangochiroptera</taxon>
        <taxon>Vespertilionidae</taxon>
        <taxon>Myotis</taxon>
    </lineage>
</organism>
<gene>
    <name evidence="12" type="primary">SNRPD2</name>
    <name evidence="15" type="ORF">D623_10024789</name>
</gene>
<dbReference type="InterPro" id="IPR001163">
    <property type="entry name" value="Sm_dom_euk/arc"/>
</dbReference>
<keyword evidence="16" id="KW-1185">Reference proteome</keyword>
<reference evidence="15 16" key="1">
    <citation type="journal article" date="2013" name="Nat. Commun.">
        <title>Genome analysis reveals insights into physiology and longevity of the Brandt's bat Myotis brandtii.</title>
        <authorList>
            <person name="Seim I."/>
            <person name="Fang X."/>
            <person name="Xiong Z."/>
            <person name="Lobanov A.V."/>
            <person name="Huang Z."/>
            <person name="Ma S."/>
            <person name="Feng Y."/>
            <person name="Turanov A.A."/>
            <person name="Zhu Y."/>
            <person name="Lenz T.L."/>
            <person name="Gerashchenko M.V."/>
            <person name="Fan D."/>
            <person name="Hee Yim S."/>
            <person name="Yao X."/>
            <person name="Jordan D."/>
            <person name="Xiong Y."/>
            <person name="Ma Y."/>
            <person name="Lyapunov A.N."/>
            <person name="Chen G."/>
            <person name="Kulakova O.I."/>
            <person name="Sun Y."/>
            <person name="Lee S.G."/>
            <person name="Bronson R.T."/>
            <person name="Moskalev A.A."/>
            <person name="Sunyaev S.R."/>
            <person name="Zhang G."/>
            <person name="Krogh A."/>
            <person name="Wang J."/>
            <person name="Gladyshev V.N."/>
        </authorList>
    </citation>
    <scope>NUCLEOTIDE SEQUENCE [LARGE SCALE GENOMIC DNA]</scope>
</reference>
<evidence type="ECO:0000256" key="2">
    <source>
        <dbReference type="ARBA" id="ARBA00008146"/>
    </source>
</evidence>
<dbReference type="GO" id="GO:0097525">
    <property type="term" value="C:spliceosomal snRNP complex"/>
    <property type="evidence" value="ECO:0007669"/>
    <property type="project" value="UniProtKB-ARBA"/>
</dbReference>
<dbReference type="SUPFAM" id="SSF50182">
    <property type="entry name" value="Sm-like ribonucleoproteins"/>
    <property type="match status" value="1"/>
</dbReference>
<evidence type="ECO:0000256" key="10">
    <source>
        <dbReference type="ARBA" id="ARBA00058557"/>
    </source>
</evidence>
<evidence type="ECO:0000256" key="8">
    <source>
        <dbReference type="ARBA" id="ARBA00023274"/>
    </source>
</evidence>
<evidence type="ECO:0000256" key="12">
    <source>
        <dbReference type="RuleBase" id="RU365051"/>
    </source>
</evidence>
<dbReference type="FunFam" id="2.30.30.100:FF:000069">
    <property type="entry name" value="Small nuclear ribonucleoprotein Sm D2"/>
    <property type="match status" value="1"/>
</dbReference>
<evidence type="ECO:0000256" key="11">
    <source>
        <dbReference type="ARBA" id="ARBA00070085"/>
    </source>
</evidence>
<evidence type="ECO:0000256" key="4">
    <source>
        <dbReference type="ARBA" id="ARBA00022664"/>
    </source>
</evidence>
<keyword evidence="7 12" id="KW-0539">Nucleus</keyword>
<evidence type="ECO:0000256" key="5">
    <source>
        <dbReference type="ARBA" id="ARBA00022728"/>
    </source>
</evidence>
<evidence type="ECO:0000313" key="16">
    <source>
        <dbReference type="Proteomes" id="UP000052978"/>
    </source>
</evidence>
<evidence type="ECO:0000259" key="14">
    <source>
        <dbReference type="SMART" id="SM00651"/>
    </source>
</evidence>
<keyword evidence="5" id="KW-0747">Spliceosome</keyword>
<dbReference type="GO" id="GO:0005689">
    <property type="term" value="C:U12-type spliceosomal complex"/>
    <property type="evidence" value="ECO:0007669"/>
    <property type="project" value="UniProtKB-ARBA"/>
</dbReference>
<evidence type="ECO:0000313" key="15">
    <source>
        <dbReference type="EMBL" id="EPQ20507.1"/>
    </source>
</evidence>
<dbReference type="SMART" id="SM00651">
    <property type="entry name" value="Sm"/>
    <property type="match status" value="1"/>
</dbReference>
<dbReference type="GO" id="GO:0005829">
    <property type="term" value="C:cytosol"/>
    <property type="evidence" value="ECO:0007669"/>
    <property type="project" value="UniProtKB-SubCell"/>
</dbReference>
<dbReference type="InterPro" id="IPR027248">
    <property type="entry name" value="Sm_D2"/>
</dbReference>
<keyword evidence="4 12" id="KW-0507">mRNA processing</keyword>
<feature type="domain" description="Sm" evidence="14">
    <location>
        <begin position="55"/>
        <end position="134"/>
    </location>
</feature>
<dbReference type="CDD" id="cd01720">
    <property type="entry name" value="Sm_D2"/>
    <property type="match status" value="1"/>
</dbReference>
<dbReference type="InterPro" id="IPR010920">
    <property type="entry name" value="LSM_dom_sf"/>
</dbReference>
<dbReference type="Gene3D" id="2.30.30.100">
    <property type="match status" value="1"/>
</dbReference>